<accession>A0A7K1FQ52</accession>
<evidence type="ECO:0000313" key="3">
    <source>
        <dbReference type="Proteomes" id="UP000460221"/>
    </source>
</evidence>
<keyword evidence="3" id="KW-1185">Reference proteome</keyword>
<proteinExistence type="predicted"/>
<dbReference type="PANTHER" id="PTHR47829">
    <property type="entry name" value="HYDROLASE, PUTATIVE (AFU_ORTHOLOGUE AFUA_1G12880)-RELATED"/>
    <property type="match status" value="1"/>
</dbReference>
<dbReference type="InterPro" id="IPR041726">
    <property type="entry name" value="ACAD10_11_N"/>
</dbReference>
<dbReference type="AlphaFoldDB" id="A0A7K1FQ52"/>
<keyword evidence="2" id="KW-0808">Transferase</keyword>
<dbReference type="InterPro" id="IPR011009">
    <property type="entry name" value="Kinase-like_dom_sf"/>
</dbReference>
<dbReference type="Gene3D" id="3.30.200.20">
    <property type="entry name" value="Phosphorylase Kinase, domain 1"/>
    <property type="match status" value="1"/>
</dbReference>
<name>A0A7K1FQ52_9ACTN</name>
<feature type="domain" description="Aminoglycoside phosphotransferase" evidence="1">
    <location>
        <begin position="27"/>
        <end position="246"/>
    </location>
</feature>
<dbReference type="InterPro" id="IPR002575">
    <property type="entry name" value="Aminoglycoside_PTrfase"/>
</dbReference>
<organism evidence="2 3">
    <name type="scientific">Nakamurella alba</name>
    <dbReference type="NCBI Taxonomy" id="2665158"/>
    <lineage>
        <taxon>Bacteria</taxon>
        <taxon>Bacillati</taxon>
        <taxon>Actinomycetota</taxon>
        <taxon>Actinomycetes</taxon>
        <taxon>Nakamurellales</taxon>
        <taxon>Nakamurellaceae</taxon>
        <taxon>Nakamurella</taxon>
    </lineage>
</organism>
<dbReference type="Proteomes" id="UP000460221">
    <property type="component" value="Unassembled WGS sequence"/>
</dbReference>
<evidence type="ECO:0000313" key="2">
    <source>
        <dbReference type="EMBL" id="MTD16267.1"/>
    </source>
</evidence>
<evidence type="ECO:0000259" key="1">
    <source>
        <dbReference type="Pfam" id="PF01636"/>
    </source>
</evidence>
<dbReference type="PANTHER" id="PTHR47829:SF1">
    <property type="entry name" value="HAD FAMILY PHOSPHATASE"/>
    <property type="match status" value="1"/>
</dbReference>
<dbReference type="GO" id="GO:0016740">
    <property type="term" value="F:transferase activity"/>
    <property type="evidence" value="ECO:0007669"/>
    <property type="project" value="UniProtKB-KW"/>
</dbReference>
<reference evidence="2 3" key="1">
    <citation type="submission" date="2019-11" db="EMBL/GenBank/DDBJ databases">
        <authorList>
            <person name="Jiang L.-Q."/>
        </authorList>
    </citation>
    <scope>NUCLEOTIDE SEQUENCE [LARGE SCALE GENOMIC DNA]</scope>
    <source>
        <strain evidence="2 3">YIM 132087</strain>
    </source>
</reference>
<dbReference type="CDD" id="cd05154">
    <property type="entry name" value="ACAD10_11_N-like"/>
    <property type="match status" value="1"/>
</dbReference>
<comment type="caution">
    <text evidence="2">The sequence shown here is derived from an EMBL/GenBank/DDBJ whole genome shotgun (WGS) entry which is preliminary data.</text>
</comment>
<protein>
    <submittedName>
        <fullName evidence="2">Phosphotransferase</fullName>
    </submittedName>
</protein>
<sequence length="343" mass="36384">MGSPDPAVIGPALAAAAGDDRWTDVTATLIAGGKSNLTFRLTSPAGSAVLRRPPTGTLLPKAHDMGREVRVQQALAPTPVPVARIPLADDGGLLGVPCYVMELVDGQIIRDTLPDGFADAGSDRAAIAHALVDTLADLHTVDHTAVGLDGFGRAGGYIERQVARWSDQWARSSDHPVPDLDELARRLRADVPPDGGVAVVHGDYRLDNCVLDATDPGTVRAVLDWELATIGDPLADIGALLFFWREMGESFPVLIPGVSNLPGFPTRADLAQRYAERSGLDLSRIAYYEAFAAFRFAVITQGVARRAADGAMAGQQFGDVADDLAMMAAYGLERIPAQSRQGR</sequence>
<gene>
    <name evidence="2" type="ORF">GIS00_20210</name>
</gene>
<dbReference type="EMBL" id="WLYK01000009">
    <property type="protein sequence ID" value="MTD16267.1"/>
    <property type="molecule type" value="Genomic_DNA"/>
</dbReference>
<dbReference type="Gene3D" id="3.90.1200.10">
    <property type="match status" value="1"/>
</dbReference>
<dbReference type="InterPro" id="IPR052898">
    <property type="entry name" value="ACAD10-like"/>
</dbReference>
<dbReference type="Pfam" id="PF01636">
    <property type="entry name" value="APH"/>
    <property type="match status" value="1"/>
</dbReference>
<dbReference type="SUPFAM" id="SSF56112">
    <property type="entry name" value="Protein kinase-like (PK-like)"/>
    <property type="match status" value="1"/>
</dbReference>